<gene>
    <name evidence="2" type="ORF">BFW38_12635</name>
</gene>
<name>A0A1E2VFK2_9GAMM</name>
<dbReference type="EMBL" id="MDTQ01000001">
    <property type="protein sequence ID" value="ODC05435.1"/>
    <property type="molecule type" value="Genomic_DNA"/>
</dbReference>
<organism evidence="2 3">
    <name type="scientific">Terasakiispira papahanaumokuakeensis</name>
    <dbReference type="NCBI Taxonomy" id="197479"/>
    <lineage>
        <taxon>Bacteria</taxon>
        <taxon>Pseudomonadati</taxon>
        <taxon>Pseudomonadota</taxon>
        <taxon>Gammaproteobacteria</taxon>
        <taxon>Oceanospirillales</taxon>
        <taxon>Terasakiispira</taxon>
    </lineage>
</organism>
<keyword evidence="1" id="KW-0812">Transmembrane</keyword>
<keyword evidence="1" id="KW-1133">Transmembrane helix</keyword>
<dbReference type="Pfam" id="PF11172">
    <property type="entry name" value="DUF2959"/>
    <property type="match status" value="1"/>
</dbReference>
<comment type="caution">
    <text evidence="2">The sequence shown here is derived from an EMBL/GenBank/DDBJ whole genome shotgun (WGS) entry which is preliminary data.</text>
</comment>
<dbReference type="Proteomes" id="UP000094291">
    <property type="component" value="Unassembled WGS sequence"/>
</dbReference>
<dbReference type="PROSITE" id="PS51257">
    <property type="entry name" value="PROKAR_LIPOPROTEIN"/>
    <property type="match status" value="1"/>
</dbReference>
<dbReference type="SUPFAM" id="SSF57997">
    <property type="entry name" value="Tropomyosin"/>
    <property type="match status" value="1"/>
</dbReference>
<proteinExistence type="predicted"/>
<reference evidence="2 3" key="1">
    <citation type="submission" date="2016-08" db="EMBL/GenBank/DDBJ databases">
        <authorList>
            <person name="Seilhamer J.J."/>
        </authorList>
    </citation>
    <scope>NUCLEOTIDE SEQUENCE [LARGE SCALE GENOMIC DNA]</scope>
    <source>
        <strain evidence="2 3">PH27A</strain>
    </source>
</reference>
<keyword evidence="1" id="KW-0472">Membrane</keyword>
<accession>A0A1E2VFK2</accession>
<evidence type="ECO:0000313" key="3">
    <source>
        <dbReference type="Proteomes" id="UP000094291"/>
    </source>
</evidence>
<sequence length="227" mass="26423">MTKRYHEQVSVSSVWRLGVLFSLLWLAGCSSMYYATMEKLGIEKRDIMVDRVEDARDAQHEAQDTFRSSLERFQQVVDVPDTPLKAKYEQVREAYEQSEAAADEVHERIDAVQDVAEALFDEWQDELSRYDSASLRRSSERQLKNTEHHYQQLMKSMRQAEDRMTPVLSAFEDQMLFLKHNLNAQAIGALEGELGHIRQDVDQLIRQMEVSIKDSEAFIQQFRSTAQ</sequence>
<dbReference type="AlphaFoldDB" id="A0A1E2VFK2"/>
<evidence type="ECO:0000313" key="2">
    <source>
        <dbReference type="EMBL" id="ODC05435.1"/>
    </source>
</evidence>
<dbReference type="STRING" id="197479.BFW38_12635"/>
<evidence type="ECO:0000256" key="1">
    <source>
        <dbReference type="SAM" id="Phobius"/>
    </source>
</evidence>
<dbReference type="InterPro" id="IPR021342">
    <property type="entry name" value="DUF2959"/>
</dbReference>
<keyword evidence="3" id="KW-1185">Reference proteome</keyword>
<feature type="transmembrane region" description="Helical" evidence="1">
    <location>
        <begin position="14"/>
        <end position="35"/>
    </location>
</feature>
<protein>
    <submittedName>
        <fullName evidence="2">DNA repair protein</fullName>
    </submittedName>
</protein>